<evidence type="ECO:0000256" key="1">
    <source>
        <dbReference type="SAM" id="MobiDB-lite"/>
    </source>
</evidence>
<accession>A0A9X6X2U0</accession>
<comment type="caution">
    <text evidence="2">The sequence shown here is derived from an EMBL/GenBank/DDBJ whole genome shotgun (WGS) entry which is preliminary data.</text>
</comment>
<evidence type="ECO:0000313" key="3">
    <source>
        <dbReference type="Proteomes" id="UP000224413"/>
    </source>
</evidence>
<feature type="compositionally biased region" description="Basic residues" evidence="1">
    <location>
        <begin position="121"/>
        <end position="130"/>
    </location>
</feature>
<dbReference type="AlphaFoldDB" id="A0A9X6X2U0"/>
<dbReference type="Proteomes" id="UP000224413">
    <property type="component" value="Unassembled WGS sequence"/>
</dbReference>
<feature type="region of interest" description="Disordered" evidence="1">
    <location>
        <begin position="118"/>
        <end position="141"/>
    </location>
</feature>
<organism evidence="2 3">
    <name type="scientific">Bacillus cereus</name>
    <dbReference type="NCBI Taxonomy" id="1396"/>
    <lineage>
        <taxon>Bacteria</taxon>
        <taxon>Bacillati</taxon>
        <taxon>Bacillota</taxon>
        <taxon>Bacilli</taxon>
        <taxon>Bacillales</taxon>
        <taxon>Bacillaceae</taxon>
        <taxon>Bacillus</taxon>
        <taxon>Bacillus cereus group</taxon>
    </lineage>
</organism>
<proteinExistence type="predicted"/>
<evidence type="ECO:0000313" key="2">
    <source>
        <dbReference type="EMBL" id="PFK21330.1"/>
    </source>
</evidence>
<reference evidence="2 3" key="1">
    <citation type="submission" date="2017-09" db="EMBL/GenBank/DDBJ databases">
        <title>Large-scale bioinformatics analysis of Bacillus genomes uncovers conserved roles of natural products in bacterial physiology.</title>
        <authorList>
            <consortium name="Agbiome Team Llc"/>
            <person name="Bleich R.M."/>
            <person name="Grubbs K.J."/>
            <person name="Santa Maria K.C."/>
            <person name="Allen S.E."/>
            <person name="Farag S."/>
            <person name="Shank E.A."/>
            <person name="Bowers A."/>
        </authorList>
    </citation>
    <scope>NUCLEOTIDE SEQUENCE [LARGE SCALE GENOMIC DNA]</scope>
    <source>
        <strain evidence="2 3">AFS083741</strain>
    </source>
</reference>
<protein>
    <submittedName>
        <fullName evidence="2">Uncharacterized protein</fullName>
    </submittedName>
</protein>
<gene>
    <name evidence="2" type="ORF">COI98_09285</name>
</gene>
<name>A0A9X6X2U0_BACCE</name>
<sequence>MIKSPAKKQGILYLSDGRNLAASAFRCYPAPAARVVGGFASSCEAKSASTSEAPSPSHSERAASAFRCYPAPAARMVGGFASSCEAKSASTSEAPSSSHSERAASAFRYYPVPVASSSHLRTSRTKGKKHLLCERTLAGQS</sequence>
<dbReference type="EMBL" id="NUWJ01000074">
    <property type="protein sequence ID" value="PFK21330.1"/>
    <property type="molecule type" value="Genomic_DNA"/>
</dbReference>